<dbReference type="GO" id="GO:0015074">
    <property type="term" value="P:DNA integration"/>
    <property type="evidence" value="ECO:0007669"/>
    <property type="project" value="TreeGrafter"/>
</dbReference>
<dbReference type="EMBL" id="LR902150">
    <property type="protein sequence ID" value="CAD7250053.1"/>
    <property type="molecule type" value="Genomic_DNA"/>
</dbReference>
<dbReference type="GO" id="GO:0044774">
    <property type="term" value="P:mitotic DNA integrity checkpoint signaling"/>
    <property type="evidence" value="ECO:0007669"/>
    <property type="project" value="TreeGrafter"/>
</dbReference>
<dbReference type="InterPro" id="IPR036388">
    <property type="entry name" value="WH-like_DNA-bd_sf"/>
</dbReference>
<dbReference type="PANTHER" id="PTHR46060:SF2">
    <property type="entry name" value="HISTONE-LYSINE N-METHYLTRANSFERASE SETMAR"/>
    <property type="match status" value="1"/>
</dbReference>
<gene>
    <name evidence="2" type="ORF">DSTB1V02_LOCUS9837</name>
</gene>
<evidence type="ECO:0000313" key="2">
    <source>
        <dbReference type="EMBL" id="CAD7250053.1"/>
    </source>
</evidence>
<dbReference type="GO" id="GO:0031297">
    <property type="term" value="P:replication fork processing"/>
    <property type="evidence" value="ECO:0007669"/>
    <property type="project" value="TreeGrafter"/>
</dbReference>
<dbReference type="PANTHER" id="PTHR46060">
    <property type="entry name" value="MARINER MOS1 TRANSPOSASE-LIKE PROTEIN"/>
    <property type="match status" value="1"/>
</dbReference>
<reference evidence="2" key="1">
    <citation type="submission" date="2020-11" db="EMBL/GenBank/DDBJ databases">
        <authorList>
            <person name="Tran Van P."/>
        </authorList>
    </citation>
    <scope>NUCLEOTIDE SEQUENCE</scope>
</reference>
<name>A0A7R9A9V9_9CRUS</name>
<organism evidence="2">
    <name type="scientific">Darwinula stevensoni</name>
    <dbReference type="NCBI Taxonomy" id="69355"/>
    <lineage>
        <taxon>Eukaryota</taxon>
        <taxon>Metazoa</taxon>
        <taxon>Ecdysozoa</taxon>
        <taxon>Arthropoda</taxon>
        <taxon>Crustacea</taxon>
        <taxon>Oligostraca</taxon>
        <taxon>Ostracoda</taxon>
        <taxon>Podocopa</taxon>
        <taxon>Podocopida</taxon>
        <taxon>Darwinulocopina</taxon>
        <taxon>Darwinuloidea</taxon>
        <taxon>Darwinulidae</taxon>
        <taxon>Darwinula</taxon>
    </lineage>
</organism>
<dbReference type="EMBL" id="CAJPEV010002633">
    <property type="protein sequence ID" value="CAG0897558.1"/>
    <property type="molecule type" value="Genomic_DNA"/>
</dbReference>
<dbReference type="InterPro" id="IPR052709">
    <property type="entry name" value="Transposase-MT_Hybrid"/>
</dbReference>
<evidence type="ECO:0000313" key="3">
    <source>
        <dbReference type="Proteomes" id="UP000677054"/>
    </source>
</evidence>
<dbReference type="GO" id="GO:0000729">
    <property type="term" value="P:DNA double-strand break processing"/>
    <property type="evidence" value="ECO:0007669"/>
    <property type="project" value="TreeGrafter"/>
</dbReference>
<dbReference type="Proteomes" id="UP000677054">
    <property type="component" value="Unassembled WGS sequence"/>
</dbReference>
<protein>
    <submittedName>
        <fullName evidence="2">Uncharacterized protein</fullName>
    </submittedName>
</protein>
<dbReference type="OrthoDB" id="616263at2759"/>
<dbReference type="GO" id="GO:0042800">
    <property type="term" value="F:histone H3K4 methyltransferase activity"/>
    <property type="evidence" value="ECO:0007669"/>
    <property type="project" value="TreeGrafter"/>
</dbReference>
<dbReference type="GO" id="GO:0035861">
    <property type="term" value="C:site of double-strand break"/>
    <property type="evidence" value="ECO:0007669"/>
    <property type="project" value="TreeGrafter"/>
</dbReference>
<evidence type="ECO:0000256" key="1">
    <source>
        <dbReference type="SAM" id="MobiDB-lite"/>
    </source>
</evidence>
<dbReference type="GO" id="GO:0000014">
    <property type="term" value="F:single-stranded DNA endodeoxyribonuclease activity"/>
    <property type="evidence" value="ECO:0007669"/>
    <property type="project" value="TreeGrafter"/>
</dbReference>
<sequence length="245" mass="27294">MCVEPLRPLNSKRQRMRSKAAVVVAVAVTPNAQAYNAIPFWIIGQSIRGLKRQAYKATSFQSTLYFDLKNPRAVVMVVVTPVREAYETVTSGHRLGHPPLKAPGVRRELRAAQTAEQQEAASAELRNGRTVQPAKQLDARGNVVHYSKGSRWFKRLESGDTTFGDQPRSRRPSTVDDEALQNALNAKPNATTRELATTLEVTHMAMGNHLNDLGYRKIYSTWVSHRLSDSDKASRARKTKSAKLS</sequence>
<dbReference type="GO" id="GO:0046975">
    <property type="term" value="F:histone H3K36 methyltransferase activity"/>
    <property type="evidence" value="ECO:0007669"/>
    <property type="project" value="TreeGrafter"/>
</dbReference>
<proteinExistence type="predicted"/>
<dbReference type="GO" id="GO:0000793">
    <property type="term" value="C:condensed chromosome"/>
    <property type="evidence" value="ECO:0007669"/>
    <property type="project" value="TreeGrafter"/>
</dbReference>
<feature type="compositionally biased region" description="Low complexity" evidence="1">
    <location>
        <begin position="114"/>
        <end position="125"/>
    </location>
</feature>
<feature type="region of interest" description="Disordered" evidence="1">
    <location>
        <begin position="114"/>
        <end position="136"/>
    </location>
</feature>
<dbReference type="GO" id="GO:0003690">
    <property type="term" value="F:double-stranded DNA binding"/>
    <property type="evidence" value="ECO:0007669"/>
    <property type="project" value="TreeGrafter"/>
</dbReference>
<keyword evidence="3" id="KW-1185">Reference proteome</keyword>
<feature type="region of interest" description="Disordered" evidence="1">
    <location>
        <begin position="157"/>
        <end position="176"/>
    </location>
</feature>
<dbReference type="GO" id="GO:0044547">
    <property type="term" value="F:DNA topoisomerase binding"/>
    <property type="evidence" value="ECO:0007669"/>
    <property type="project" value="TreeGrafter"/>
</dbReference>
<dbReference type="AlphaFoldDB" id="A0A7R9A9V9"/>
<dbReference type="GO" id="GO:0003697">
    <property type="term" value="F:single-stranded DNA binding"/>
    <property type="evidence" value="ECO:0007669"/>
    <property type="project" value="TreeGrafter"/>
</dbReference>
<dbReference type="Gene3D" id="1.10.10.10">
    <property type="entry name" value="Winged helix-like DNA-binding domain superfamily/Winged helix DNA-binding domain"/>
    <property type="match status" value="1"/>
</dbReference>
<accession>A0A7R9A9V9</accession>
<dbReference type="GO" id="GO:0006303">
    <property type="term" value="P:double-strand break repair via nonhomologous end joining"/>
    <property type="evidence" value="ECO:0007669"/>
    <property type="project" value="TreeGrafter"/>
</dbReference>
<dbReference type="GO" id="GO:0005634">
    <property type="term" value="C:nucleus"/>
    <property type="evidence" value="ECO:0007669"/>
    <property type="project" value="TreeGrafter"/>
</dbReference>